<reference evidence="1 2" key="1">
    <citation type="submission" date="2013-03" db="EMBL/GenBank/DDBJ databases">
        <authorList>
            <person name="Harkins D.M."/>
            <person name="Durkin A.S."/>
            <person name="Brinkac L.M."/>
            <person name="Haft D.H."/>
            <person name="Selengut J.D."/>
            <person name="Sanka R."/>
            <person name="DePew J."/>
            <person name="Purushe J."/>
            <person name="Galloway R.L."/>
            <person name="Vinetz J.M."/>
            <person name="Sutton G.G."/>
            <person name="Nierman W.C."/>
            <person name="Fouts D.E."/>
        </authorList>
    </citation>
    <scope>NUCLEOTIDE SEQUENCE [LARGE SCALE GENOMIC DNA]</scope>
    <source>
        <strain evidence="1 2">Waz Holland</strain>
    </source>
</reference>
<dbReference type="AlphaFoldDB" id="N1W8K4"/>
<dbReference type="EMBL" id="AOGY02000050">
    <property type="protein sequence ID" value="EMY69780.1"/>
    <property type="molecule type" value="Genomic_DNA"/>
</dbReference>
<gene>
    <name evidence="1" type="ORF">LEP1GSC199_1638</name>
</gene>
<protein>
    <submittedName>
        <fullName evidence="1">Uncharacterized protein</fullName>
    </submittedName>
</protein>
<name>N1W8K4_9LEPT</name>
<dbReference type="STRING" id="1218591.LEP1GSC199_1638"/>
<organism evidence="1 2">
    <name type="scientific">Leptospira vanthielii serovar Holland str. Waz Holland = ATCC 700522</name>
    <dbReference type="NCBI Taxonomy" id="1218591"/>
    <lineage>
        <taxon>Bacteria</taxon>
        <taxon>Pseudomonadati</taxon>
        <taxon>Spirochaetota</taxon>
        <taxon>Spirochaetia</taxon>
        <taxon>Leptospirales</taxon>
        <taxon>Leptospiraceae</taxon>
        <taxon>Leptospira</taxon>
    </lineage>
</organism>
<sequence length="178" mass="20587">MKIKLLILLSLNFFSCLLLTKQIEINNINENKQHVNVILSFDYAHEINGSQIEITSEEIEGIFSSIITGLEKNNIKTEGNDFEQIIEVKIRINERKNTYISRISAYTYSLIPHYVLVDLEYILTVKNINGEKIRSHTFFSESKGINSIIFFPISLFYNPKKAFSNHLIDATDLLVNQR</sequence>
<accession>N1W8K4</accession>
<proteinExistence type="predicted"/>
<comment type="caution">
    <text evidence="1">The sequence shown here is derived from an EMBL/GenBank/DDBJ whole genome shotgun (WGS) entry which is preliminary data.</text>
</comment>
<dbReference type="Proteomes" id="UP000012227">
    <property type="component" value="Unassembled WGS sequence"/>
</dbReference>
<evidence type="ECO:0000313" key="1">
    <source>
        <dbReference type="EMBL" id="EMY69780.1"/>
    </source>
</evidence>
<evidence type="ECO:0000313" key="2">
    <source>
        <dbReference type="Proteomes" id="UP000012227"/>
    </source>
</evidence>
<dbReference type="RefSeq" id="WP_002982128.1">
    <property type="nucleotide sequence ID" value="NZ_AOGY02000050.1"/>
</dbReference>